<gene>
    <name evidence="1" type="ORF">TCM_012276</name>
</gene>
<name>A0A061FTZ9_THECC</name>
<dbReference type="HOGENOM" id="CLU_2201818_0_0_1"/>
<dbReference type="Proteomes" id="UP000026915">
    <property type="component" value="Chromosome 3"/>
</dbReference>
<dbReference type="AlphaFoldDB" id="A0A061FTZ9"/>
<dbReference type="Gramene" id="EOY20960">
    <property type="protein sequence ID" value="EOY20960"/>
    <property type="gene ID" value="TCM_012276"/>
</dbReference>
<keyword evidence="2" id="KW-1185">Reference proteome</keyword>
<evidence type="ECO:0000313" key="1">
    <source>
        <dbReference type="EMBL" id="EOY20960.1"/>
    </source>
</evidence>
<organism evidence="1 2">
    <name type="scientific">Theobroma cacao</name>
    <name type="common">Cacao</name>
    <name type="synonym">Cocoa</name>
    <dbReference type="NCBI Taxonomy" id="3641"/>
    <lineage>
        <taxon>Eukaryota</taxon>
        <taxon>Viridiplantae</taxon>
        <taxon>Streptophyta</taxon>
        <taxon>Embryophyta</taxon>
        <taxon>Tracheophyta</taxon>
        <taxon>Spermatophyta</taxon>
        <taxon>Magnoliopsida</taxon>
        <taxon>eudicotyledons</taxon>
        <taxon>Gunneridae</taxon>
        <taxon>Pentapetalae</taxon>
        <taxon>rosids</taxon>
        <taxon>malvids</taxon>
        <taxon>Malvales</taxon>
        <taxon>Malvaceae</taxon>
        <taxon>Byttnerioideae</taxon>
        <taxon>Theobroma</taxon>
    </lineage>
</organism>
<accession>A0A061FTZ9</accession>
<proteinExistence type="predicted"/>
<reference evidence="1 2" key="1">
    <citation type="journal article" date="2013" name="Genome Biol.">
        <title>The genome sequence of the most widely cultivated cacao type and its use to identify candidate genes regulating pod color.</title>
        <authorList>
            <person name="Motamayor J.C."/>
            <person name="Mockaitis K."/>
            <person name="Schmutz J."/>
            <person name="Haiminen N."/>
            <person name="Iii D.L."/>
            <person name="Cornejo O."/>
            <person name="Findley S.D."/>
            <person name="Zheng P."/>
            <person name="Utro F."/>
            <person name="Royaert S."/>
            <person name="Saski C."/>
            <person name="Jenkins J."/>
            <person name="Podicheti R."/>
            <person name="Zhao M."/>
            <person name="Scheffler B.E."/>
            <person name="Stack J.C."/>
            <person name="Feltus F.A."/>
            <person name="Mustiga G.M."/>
            <person name="Amores F."/>
            <person name="Phillips W."/>
            <person name="Marelli J.P."/>
            <person name="May G.D."/>
            <person name="Shapiro H."/>
            <person name="Ma J."/>
            <person name="Bustamante C.D."/>
            <person name="Schnell R.J."/>
            <person name="Main D."/>
            <person name="Gilbert D."/>
            <person name="Parida L."/>
            <person name="Kuhn D.N."/>
        </authorList>
    </citation>
    <scope>NUCLEOTIDE SEQUENCE [LARGE SCALE GENOMIC DNA]</scope>
    <source>
        <strain evidence="2">cv. Matina 1-6</strain>
    </source>
</reference>
<evidence type="ECO:0000313" key="2">
    <source>
        <dbReference type="Proteomes" id="UP000026915"/>
    </source>
</evidence>
<dbReference type="EMBL" id="CM001881">
    <property type="protein sequence ID" value="EOY20960.1"/>
    <property type="molecule type" value="Genomic_DNA"/>
</dbReference>
<sequence length="108" mass="11592">MLGAEFSAGSENAEFAMSIQAKATYPYKGASVMKTLIGNTDTPSKVCPFPRVNVAVKRRSSVPVRTVVIHGLAPCVSICSSHHSQQKQTTNTPRLIAEREAMAMASLK</sequence>
<dbReference type="InParanoid" id="A0A061FTZ9"/>
<protein>
    <submittedName>
        <fullName evidence="1">Uncharacterized protein</fullName>
    </submittedName>
</protein>